<dbReference type="HAMAP" id="MF_00227">
    <property type="entry name" value="RNase_P"/>
    <property type="match status" value="1"/>
</dbReference>
<dbReference type="GO" id="GO:0000049">
    <property type="term" value="F:tRNA binding"/>
    <property type="evidence" value="ECO:0007669"/>
    <property type="project" value="UniProtKB-UniRule"/>
</dbReference>
<dbReference type="PROSITE" id="PS00648">
    <property type="entry name" value="RIBONUCLEASE_P"/>
    <property type="match status" value="1"/>
</dbReference>
<evidence type="ECO:0000256" key="6">
    <source>
        <dbReference type="ARBA" id="ARBA00022884"/>
    </source>
</evidence>
<organism evidence="10 11">
    <name type="scientific">Teredinibacter turnerae (strain ATCC 39867 / T7901)</name>
    <dbReference type="NCBI Taxonomy" id="377629"/>
    <lineage>
        <taxon>Bacteria</taxon>
        <taxon>Pseudomonadati</taxon>
        <taxon>Pseudomonadota</taxon>
        <taxon>Gammaproteobacteria</taxon>
        <taxon>Cellvibrionales</taxon>
        <taxon>Cellvibrionaceae</taxon>
        <taxon>Teredinibacter</taxon>
    </lineage>
</organism>
<evidence type="ECO:0000256" key="5">
    <source>
        <dbReference type="ARBA" id="ARBA00022801"/>
    </source>
</evidence>
<protein>
    <recommendedName>
        <fullName evidence="7 8">Ribonuclease P protein component</fullName>
        <shortName evidence="7">RNase P protein</shortName>
        <shortName evidence="7">RNaseP protein</shortName>
        <ecNumber evidence="7 8">3.1.26.5</ecNumber>
    </recommendedName>
    <alternativeName>
        <fullName evidence="7">Protein C5</fullName>
    </alternativeName>
</protein>
<comment type="catalytic activity">
    <reaction evidence="7">
        <text>Endonucleolytic cleavage of RNA, removing 5'-extranucleotides from tRNA precursor.</text>
        <dbReference type="EC" id="3.1.26.5"/>
    </reaction>
</comment>
<dbReference type="RefSeq" id="WP_015820615.1">
    <property type="nucleotide sequence ID" value="NC_012997.1"/>
</dbReference>
<evidence type="ECO:0000256" key="7">
    <source>
        <dbReference type="HAMAP-Rule" id="MF_00227"/>
    </source>
</evidence>
<comment type="similarity">
    <text evidence="7">Belongs to the RnpA family.</text>
</comment>
<dbReference type="PANTHER" id="PTHR33992">
    <property type="entry name" value="RIBONUCLEASE P PROTEIN COMPONENT"/>
    <property type="match status" value="1"/>
</dbReference>
<dbReference type="OrthoDB" id="9796422at2"/>
<comment type="subunit">
    <text evidence="7">Consists of a catalytic RNA component (M1 or rnpB) and a protein subunit.</text>
</comment>
<dbReference type="GO" id="GO:0004526">
    <property type="term" value="F:ribonuclease P activity"/>
    <property type="evidence" value="ECO:0007669"/>
    <property type="project" value="UniProtKB-UniRule"/>
</dbReference>
<dbReference type="EMBL" id="CP001614">
    <property type="protein sequence ID" value="ACR14501.1"/>
    <property type="molecule type" value="Genomic_DNA"/>
</dbReference>
<keyword evidence="6 7" id="KW-0694">RNA-binding</keyword>
<dbReference type="InterPro" id="IPR020568">
    <property type="entry name" value="Ribosomal_Su5_D2-typ_SF"/>
</dbReference>
<dbReference type="STRING" id="377629.TERTU_4740"/>
<dbReference type="Pfam" id="PF00825">
    <property type="entry name" value="Ribonuclease_P"/>
    <property type="match status" value="1"/>
</dbReference>
<sequence length="136" mass="15683">MNQLQDFRFRKSQRLLTSGNYSAVFDDAQIKASHPHFLILASPNAATHARLGLVIAKKNVRHAVDRNRLKRLIRETFRGKQHQMPAIDAIVLARRGSDQLNNRETAKILDKLWERVAKKANNPNPQQRNESRSRPK</sequence>
<evidence type="ECO:0000313" key="11">
    <source>
        <dbReference type="Proteomes" id="UP000009080"/>
    </source>
</evidence>
<dbReference type="InterPro" id="IPR020539">
    <property type="entry name" value="RNase_P_CS"/>
</dbReference>
<gene>
    <name evidence="7 10" type="primary">rnpA</name>
    <name evidence="10" type="ordered locus">TERTU_4740</name>
</gene>
<dbReference type="HOGENOM" id="CLU_117179_11_0_6"/>
<dbReference type="Proteomes" id="UP000009080">
    <property type="component" value="Chromosome"/>
</dbReference>
<keyword evidence="11" id="KW-1185">Reference proteome</keyword>
<dbReference type="GO" id="GO:0030677">
    <property type="term" value="C:ribonuclease P complex"/>
    <property type="evidence" value="ECO:0007669"/>
    <property type="project" value="TreeGrafter"/>
</dbReference>
<dbReference type="InterPro" id="IPR000100">
    <property type="entry name" value="RNase_P"/>
</dbReference>
<dbReference type="GO" id="GO:0001682">
    <property type="term" value="P:tRNA 5'-leader removal"/>
    <property type="evidence" value="ECO:0007669"/>
    <property type="project" value="UniProtKB-UniRule"/>
</dbReference>
<proteinExistence type="inferred from homology"/>
<dbReference type="SUPFAM" id="SSF54211">
    <property type="entry name" value="Ribosomal protein S5 domain 2-like"/>
    <property type="match status" value="1"/>
</dbReference>
<dbReference type="GO" id="GO:0042781">
    <property type="term" value="F:3'-tRNA processing endoribonuclease activity"/>
    <property type="evidence" value="ECO:0007669"/>
    <property type="project" value="TreeGrafter"/>
</dbReference>
<keyword evidence="5 7" id="KW-0378">Hydrolase</keyword>
<comment type="function">
    <text evidence="1 7">RNaseP catalyzes the removal of the 5'-leader sequence from pre-tRNA to produce the mature 5'-terminus. It can also cleave other RNA substrates such as 4.5S RNA. The protein component plays an auxiliary but essential role in vivo by binding to the 5'-leader sequence and broadening the substrate specificity of the ribozyme.</text>
</comment>
<dbReference type="AlphaFoldDB" id="C5BKL8"/>
<accession>C5BKL8</accession>
<dbReference type="EC" id="3.1.26.5" evidence="7 8"/>
<evidence type="ECO:0000256" key="4">
    <source>
        <dbReference type="ARBA" id="ARBA00022759"/>
    </source>
</evidence>
<keyword evidence="4 7" id="KW-0255">Endonuclease</keyword>
<name>C5BKL8_TERTT</name>
<evidence type="ECO:0000256" key="3">
    <source>
        <dbReference type="ARBA" id="ARBA00022722"/>
    </source>
</evidence>
<dbReference type="eggNOG" id="COG0594">
    <property type="taxonomic scope" value="Bacteria"/>
</dbReference>
<dbReference type="Gene3D" id="3.30.230.10">
    <property type="match status" value="1"/>
</dbReference>
<feature type="region of interest" description="Disordered" evidence="9">
    <location>
        <begin position="116"/>
        <end position="136"/>
    </location>
</feature>
<evidence type="ECO:0000256" key="8">
    <source>
        <dbReference type="NCBIfam" id="TIGR00188"/>
    </source>
</evidence>
<dbReference type="InterPro" id="IPR014721">
    <property type="entry name" value="Ribsml_uS5_D2-typ_fold_subgr"/>
</dbReference>
<keyword evidence="2 7" id="KW-0819">tRNA processing</keyword>
<evidence type="ECO:0000256" key="9">
    <source>
        <dbReference type="SAM" id="MobiDB-lite"/>
    </source>
</evidence>
<evidence type="ECO:0000256" key="1">
    <source>
        <dbReference type="ARBA" id="ARBA00002663"/>
    </source>
</evidence>
<dbReference type="KEGG" id="ttu:TERTU_4740"/>
<reference evidence="10 11" key="1">
    <citation type="journal article" date="2009" name="PLoS ONE">
        <title>The complete genome of Teredinibacter turnerae T7901: an intracellular endosymbiont of marine wood-boring bivalves (shipworms).</title>
        <authorList>
            <person name="Yang J.C."/>
            <person name="Madupu R."/>
            <person name="Durkin A.S."/>
            <person name="Ekborg N.A."/>
            <person name="Pedamallu C.S."/>
            <person name="Hostetler J.B."/>
            <person name="Radune D."/>
            <person name="Toms B.S."/>
            <person name="Henrissat B."/>
            <person name="Coutinho P.M."/>
            <person name="Schwarz S."/>
            <person name="Field L."/>
            <person name="Trindade-Silva A.E."/>
            <person name="Soares C.A.G."/>
            <person name="Elshahawi S."/>
            <person name="Hanora A."/>
            <person name="Schmidt E.W."/>
            <person name="Haygood M.G."/>
            <person name="Posfai J."/>
            <person name="Benner J."/>
            <person name="Madinger C."/>
            <person name="Nove J."/>
            <person name="Anton B."/>
            <person name="Chaudhary K."/>
            <person name="Foster J."/>
            <person name="Holman A."/>
            <person name="Kumar S."/>
            <person name="Lessard P.A."/>
            <person name="Luyten Y.A."/>
            <person name="Slatko B."/>
            <person name="Wood N."/>
            <person name="Wu B."/>
            <person name="Teplitski M."/>
            <person name="Mougous J.D."/>
            <person name="Ward N."/>
            <person name="Eisen J.A."/>
            <person name="Badger J.H."/>
            <person name="Distel D.L."/>
        </authorList>
    </citation>
    <scope>NUCLEOTIDE SEQUENCE [LARGE SCALE GENOMIC DNA]</scope>
    <source>
        <strain evidence="11">ATCC 39867 / T7901</strain>
    </source>
</reference>
<dbReference type="NCBIfam" id="TIGR00188">
    <property type="entry name" value="rnpA"/>
    <property type="match status" value="1"/>
</dbReference>
<keyword evidence="3 7" id="KW-0540">Nuclease</keyword>
<evidence type="ECO:0000313" key="10">
    <source>
        <dbReference type="EMBL" id="ACR14501.1"/>
    </source>
</evidence>
<evidence type="ECO:0000256" key="2">
    <source>
        <dbReference type="ARBA" id="ARBA00022694"/>
    </source>
</evidence>
<dbReference type="PANTHER" id="PTHR33992:SF1">
    <property type="entry name" value="RIBONUCLEASE P PROTEIN COMPONENT"/>
    <property type="match status" value="1"/>
</dbReference>